<dbReference type="PROSITE" id="PS50975">
    <property type="entry name" value="ATP_GRASP"/>
    <property type="match status" value="1"/>
</dbReference>
<evidence type="ECO:0000256" key="2">
    <source>
        <dbReference type="ARBA" id="ARBA00022741"/>
    </source>
</evidence>
<organism evidence="6 7">
    <name type="scientific">Roseofilum reptotaenium AO1-A</name>
    <dbReference type="NCBI Taxonomy" id="1925591"/>
    <lineage>
        <taxon>Bacteria</taxon>
        <taxon>Bacillati</taxon>
        <taxon>Cyanobacteriota</taxon>
        <taxon>Cyanophyceae</taxon>
        <taxon>Desertifilales</taxon>
        <taxon>Desertifilaceae</taxon>
        <taxon>Roseofilum</taxon>
    </lineage>
</organism>
<dbReference type="GO" id="GO:0016874">
    <property type="term" value="F:ligase activity"/>
    <property type="evidence" value="ECO:0007669"/>
    <property type="project" value="UniProtKB-KW"/>
</dbReference>
<evidence type="ECO:0000313" key="6">
    <source>
        <dbReference type="EMBL" id="OJJ19733.1"/>
    </source>
</evidence>
<protein>
    <recommendedName>
        <fullName evidence="5">ATP-grasp domain-containing protein</fullName>
    </recommendedName>
</protein>
<dbReference type="EMBL" id="MLAW01000051">
    <property type="protein sequence ID" value="OJJ19733.1"/>
    <property type="molecule type" value="Genomic_DNA"/>
</dbReference>
<sequence length="423" mass="48691">MEPIPILVICPRPIDYFNCQTIPEAEKYEFHFLDAPLELSGFSQNFDAIQYLEKCRQYIQQHNIKVLLATRDIPSLFQAQLSQEFEHLRGPSVESSFLCLHKYYTHKTINSPSSQYTICLLEKEKNISEYIREIELPFPWIVKPCTGACSSAILKVSKIQEAKTAIGFYQDYVVERIHDLQKFLALYLDSDQYPLINRNPILLEEYVDYPYKCCVDGCVSNGELLIWGISDSHYYSRQPECFADYTFPSSLPLTIQDNLFREYRNIVQQLIEYGFDNQFIDVEFFVSDRGTIKLMEINGRMIPISAALYRQCLNQGDPYTALISIAMGSRPKTPTLNGLVGGIFYITTFAKGIAKDIFDFELAHQFSDLEVRLNPEEEITETSSSGLTIAALNLVGNSYAEIHEQADRVRRQLLKQPEFSPWN</sequence>
<evidence type="ECO:0000256" key="1">
    <source>
        <dbReference type="ARBA" id="ARBA00022598"/>
    </source>
</evidence>
<dbReference type="PANTHER" id="PTHR43585:SF2">
    <property type="entry name" value="ATP-GRASP ENZYME FSQD"/>
    <property type="match status" value="1"/>
</dbReference>
<dbReference type="GO" id="GO:0005524">
    <property type="term" value="F:ATP binding"/>
    <property type="evidence" value="ECO:0007669"/>
    <property type="project" value="UniProtKB-UniRule"/>
</dbReference>
<reference evidence="6" key="1">
    <citation type="submission" date="2016-10" db="EMBL/GenBank/DDBJ databases">
        <title>CRISPR-Cas defence system in Roseofilum reptotaenium: evidence of a bacteriophage-cyanobacterium arms race in the coral black band disease.</title>
        <authorList>
            <person name="Buerger P."/>
            <person name="Wood-Charlson E.M."/>
            <person name="Weynberg K.D."/>
            <person name="Willis B."/>
            <person name="Van Oppen M.J."/>
        </authorList>
    </citation>
    <scope>NUCLEOTIDE SEQUENCE [LARGE SCALE GENOMIC DNA]</scope>
    <source>
        <strain evidence="6">AO1-A</strain>
    </source>
</reference>
<dbReference type="InterPro" id="IPR052032">
    <property type="entry name" value="ATP-dep_AA_Ligase"/>
</dbReference>
<gene>
    <name evidence="6" type="ORF">BI308_21465</name>
</gene>
<dbReference type="Pfam" id="PF13535">
    <property type="entry name" value="ATP-grasp_4"/>
    <property type="match status" value="1"/>
</dbReference>
<evidence type="ECO:0000259" key="5">
    <source>
        <dbReference type="PROSITE" id="PS50975"/>
    </source>
</evidence>
<dbReference type="STRING" id="1925591.BI308_21465"/>
<dbReference type="Proteomes" id="UP000183940">
    <property type="component" value="Unassembled WGS sequence"/>
</dbReference>
<comment type="caution">
    <text evidence="6">The sequence shown here is derived from an EMBL/GenBank/DDBJ whole genome shotgun (WGS) entry which is preliminary data.</text>
</comment>
<dbReference type="InterPro" id="IPR011761">
    <property type="entry name" value="ATP-grasp"/>
</dbReference>
<keyword evidence="2 4" id="KW-0547">Nucleotide-binding</keyword>
<evidence type="ECO:0000313" key="7">
    <source>
        <dbReference type="Proteomes" id="UP000183940"/>
    </source>
</evidence>
<dbReference type="AlphaFoldDB" id="A0A1L9QLR3"/>
<dbReference type="GO" id="GO:0046872">
    <property type="term" value="F:metal ion binding"/>
    <property type="evidence" value="ECO:0007669"/>
    <property type="project" value="InterPro"/>
</dbReference>
<name>A0A1L9QLR3_9CYAN</name>
<proteinExistence type="predicted"/>
<dbReference type="SUPFAM" id="SSF56059">
    <property type="entry name" value="Glutathione synthetase ATP-binding domain-like"/>
    <property type="match status" value="1"/>
</dbReference>
<evidence type="ECO:0000256" key="4">
    <source>
        <dbReference type="PROSITE-ProRule" id="PRU00409"/>
    </source>
</evidence>
<dbReference type="Gene3D" id="3.30.1490.20">
    <property type="entry name" value="ATP-grasp fold, A domain"/>
    <property type="match status" value="1"/>
</dbReference>
<dbReference type="Gene3D" id="3.30.470.20">
    <property type="entry name" value="ATP-grasp fold, B domain"/>
    <property type="match status" value="1"/>
</dbReference>
<evidence type="ECO:0000256" key="3">
    <source>
        <dbReference type="ARBA" id="ARBA00022840"/>
    </source>
</evidence>
<keyword evidence="3 4" id="KW-0067">ATP-binding</keyword>
<feature type="domain" description="ATP-grasp" evidence="5">
    <location>
        <begin position="103"/>
        <end position="327"/>
    </location>
</feature>
<accession>A0A1L9QLR3</accession>
<dbReference type="PANTHER" id="PTHR43585">
    <property type="entry name" value="FUMIPYRROLE BIOSYNTHESIS PROTEIN C"/>
    <property type="match status" value="1"/>
</dbReference>
<keyword evidence="1" id="KW-0436">Ligase</keyword>
<dbReference type="InterPro" id="IPR013815">
    <property type="entry name" value="ATP_grasp_subdomain_1"/>
</dbReference>
<keyword evidence="7" id="KW-1185">Reference proteome</keyword>